<dbReference type="Proteomes" id="UP000635071">
    <property type="component" value="Unassembled WGS sequence"/>
</dbReference>
<dbReference type="RefSeq" id="WP_188762188.1">
    <property type="nucleotide sequence ID" value="NZ_BMJM01000004.1"/>
</dbReference>
<protein>
    <recommendedName>
        <fullName evidence="4">Transporter</fullName>
    </recommendedName>
</protein>
<keyword evidence="3" id="KW-1185">Reference proteome</keyword>
<evidence type="ECO:0008006" key="4">
    <source>
        <dbReference type="Google" id="ProtNLM"/>
    </source>
</evidence>
<sequence>MIPLRAGLAASLLLAGAPLHAAGGPSLVDDAGTVTPGTCELETYGNFDTGKSWRTVLSPTCALSNWRGVEVGIIAALQSAIPGDPVDVVPGVAVKAQLGKLGPISFGAEISAGFDPEGNQSQYIATNLATSFDTPDWLELHANAGMDFEPGRAGIPTWGLAVLLEPVSNWQFVAEAAGRSRFRTRTQAGIRRTAGAFVLDLPYSRNIDEQRGGASVSAGVTWTFGL</sequence>
<name>A0A917E678_9SPHN</name>
<gene>
    <name evidence="2" type="ORF">GCM10011529_13570</name>
</gene>
<keyword evidence="1" id="KW-0732">Signal</keyword>
<evidence type="ECO:0000313" key="2">
    <source>
        <dbReference type="EMBL" id="GGE08424.1"/>
    </source>
</evidence>
<feature type="chain" id="PRO_5038022945" description="Transporter" evidence="1">
    <location>
        <begin position="22"/>
        <end position="226"/>
    </location>
</feature>
<dbReference type="EMBL" id="BMJM01000004">
    <property type="protein sequence ID" value="GGE08424.1"/>
    <property type="molecule type" value="Genomic_DNA"/>
</dbReference>
<reference evidence="2" key="1">
    <citation type="journal article" date="2014" name="Int. J. Syst. Evol. Microbiol.">
        <title>Complete genome sequence of Corynebacterium casei LMG S-19264T (=DSM 44701T), isolated from a smear-ripened cheese.</title>
        <authorList>
            <consortium name="US DOE Joint Genome Institute (JGI-PGF)"/>
            <person name="Walter F."/>
            <person name="Albersmeier A."/>
            <person name="Kalinowski J."/>
            <person name="Ruckert C."/>
        </authorList>
    </citation>
    <scope>NUCLEOTIDE SEQUENCE</scope>
    <source>
        <strain evidence="2">CGMCC 1.15519</strain>
    </source>
</reference>
<comment type="caution">
    <text evidence="2">The sequence shown here is derived from an EMBL/GenBank/DDBJ whole genome shotgun (WGS) entry which is preliminary data.</text>
</comment>
<evidence type="ECO:0000256" key="1">
    <source>
        <dbReference type="SAM" id="SignalP"/>
    </source>
</evidence>
<reference evidence="2" key="2">
    <citation type="submission" date="2020-09" db="EMBL/GenBank/DDBJ databases">
        <authorList>
            <person name="Sun Q."/>
            <person name="Zhou Y."/>
        </authorList>
    </citation>
    <scope>NUCLEOTIDE SEQUENCE</scope>
    <source>
        <strain evidence="2">CGMCC 1.15519</strain>
    </source>
</reference>
<feature type="signal peptide" evidence="1">
    <location>
        <begin position="1"/>
        <end position="21"/>
    </location>
</feature>
<dbReference type="AlphaFoldDB" id="A0A917E678"/>
<organism evidence="2 3">
    <name type="scientific">Sandarakinorhabdus glacialis</name>
    <dbReference type="NCBI Taxonomy" id="1614636"/>
    <lineage>
        <taxon>Bacteria</taxon>
        <taxon>Pseudomonadati</taxon>
        <taxon>Pseudomonadota</taxon>
        <taxon>Alphaproteobacteria</taxon>
        <taxon>Sphingomonadales</taxon>
        <taxon>Sphingosinicellaceae</taxon>
        <taxon>Sandarakinorhabdus</taxon>
    </lineage>
</organism>
<accession>A0A917E678</accession>
<evidence type="ECO:0000313" key="3">
    <source>
        <dbReference type="Proteomes" id="UP000635071"/>
    </source>
</evidence>
<proteinExistence type="predicted"/>